<keyword evidence="2" id="KW-1185">Reference proteome</keyword>
<proteinExistence type="predicted"/>
<reference evidence="1 2" key="1">
    <citation type="journal article" date="2022" name="Hortic Res">
        <title>A haplotype resolved chromosomal level avocado genome allows analysis of novel avocado genes.</title>
        <authorList>
            <person name="Nath O."/>
            <person name="Fletcher S.J."/>
            <person name="Hayward A."/>
            <person name="Shaw L.M."/>
            <person name="Masouleh A.K."/>
            <person name="Furtado A."/>
            <person name="Henry R.J."/>
            <person name="Mitter N."/>
        </authorList>
    </citation>
    <scope>NUCLEOTIDE SEQUENCE [LARGE SCALE GENOMIC DNA]</scope>
    <source>
        <strain evidence="2">cv. Hass</strain>
    </source>
</reference>
<name>A0ACC2KF25_PERAE</name>
<protein>
    <submittedName>
        <fullName evidence="1">Uncharacterized protein</fullName>
    </submittedName>
</protein>
<accession>A0ACC2KF25</accession>
<dbReference type="EMBL" id="CM056817">
    <property type="protein sequence ID" value="KAJ8619513.1"/>
    <property type="molecule type" value="Genomic_DNA"/>
</dbReference>
<evidence type="ECO:0000313" key="2">
    <source>
        <dbReference type="Proteomes" id="UP001234297"/>
    </source>
</evidence>
<gene>
    <name evidence="1" type="ORF">MRB53_028042</name>
</gene>
<evidence type="ECO:0000313" key="1">
    <source>
        <dbReference type="EMBL" id="KAJ8619513.1"/>
    </source>
</evidence>
<comment type="caution">
    <text evidence="1">The sequence shown here is derived from an EMBL/GenBank/DDBJ whole genome shotgun (WGS) entry which is preliminary data.</text>
</comment>
<dbReference type="Proteomes" id="UP001234297">
    <property type="component" value="Chromosome 9"/>
</dbReference>
<organism evidence="1 2">
    <name type="scientific">Persea americana</name>
    <name type="common">Avocado</name>
    <dbReference type="NCBI Taxonomy" id="3435"/>
    <lineage>
        <taxon>Eukaryota</taxon>
        <taxon>Viridiplantae</taxon>
        <taxon>Streptophyta</taxon>
        <taxon>Embryophyta</taxon>
        <taxon>Tracheophyta</taxon>
        <taxon>Spermatophyta</taxon>
        <taxon>Magnoliopsida</taxon>
        <taxon>Magnoliidae</taxon>
        <taxon>Laurales</taxon>
        <taxon>Lauraceae</taxon>
        <taxon>Persea</taxon>
    </lineage>
</organism>
<sequence length="108" mass="12073">MRVKKVLSQKQQPWLREQLQVLNVLDVAKKQLYHVIAIVIARMGFFTDAYDLFCISLMTKLLGRIYYHVDGIATPGSLPPNVSAAVNGVTFCGTLVGQLFFGWLGDKT</sequence>